<proteinExistence type="predicted"/>
<evidence type="ECO:0000256" key="1">
    <source>
        <dbReference type="ARBA" id="ARBA00022741"/>
    </source>
</evidence>
<sequence length="170" mass="18865">MESTDSMKEPTGSPSDVGIMIFGKEWSEKSHVGNVILGSYAFESQAPPNQCVAAEGLVDDKHLTVVLTPNLISSQLKLRHLQRRMKECVSLCGPGPQAYILVAQPQDLTEDDHKRVEMILTSVLDQALERTLVVKFLPEDEDEEEDEDGVGSSVDDYESDALHRLIQNKN</sequence>
<dbReference type="KEGG" id="char:122133572"/>
<evidence type="ECO:0000259" key="4">
    <source>
        <dbReference type="Pfam" id="PF04548"/>
    </source>
</evidence>
<evidence type="ECO:0000256" key="2">
    <source>
        <dbReference type="ARBA" id="ARBA00023134"/>
    </source>
</evidence>
<evidence type="ECO:0000313" key="5">
    <source>
        <dbReference type="Proteomes" id="UP000515152"/>
    </source>
</evidence>
<protein>
    <submittedName>
        <fullName evidence="6">GTPase IMAP family member 4-like</fullName>
    </submittedName>
</protein>
<reference evidence="6" key="1">
    <citation type="submission" date="2025-08" db="UniProtKB">
        <authorList>
            <consortium name="RefSeq"/>
        </authorList>
    </citation>
    <scope>IDENTIFICATION</scope>
</reference>
<feature type="compositionally biased region" description="Acidic residues" evidence="3">
    <location>
        <begin position="139"/>
        <end position="159"/>
    </location>
</feature>
<feature type="region of interest" description="Disordered" evidence="3">
    <location>
        <begin position="138"/>
        <end position="170"/>
    </location>
</feature>
<name>A0A8M1KTH7_CLUHA</name>
<evidence type="ECO:0000313" key="6">
    <source>
        <dbReference type="RefSeq" id="XP_042565960.1"/>
    </source>
</evidence>
<dbReference type="Pfam" id="PF04548">
    <property type="entry name" value="AIG1"/>
    <property type="match status" value="1"/>
</dbReference>
<accession>A0A8M1KTH7</accession>
<gene>
    <name evidence="6" type="primary">LOC122133572</name>
</gene>
<keyword evidence="5" id="KW-1185">Reference proteome</keyword>
<dbReference type="Proteomes" id="UP000515152">
    <property type="component" value="Chromosome 16"/>
</dbReference>
<dbReference type="InterPro" id="IPR006703">
    <property type="entry name" value="G_AIG1"/>
</dbReference>
<dbReference type="PANTHER" id="PTHR10903">
    <property type="entry name" value="GTPASE, IMAP FAMILY MEMBER-RELATED"/>
    <property type="match status" value="1"/>
</dbReference>
<dbReference type="GO" id="GO:0005525">
    <property type="term" value="F:GTP binding"/>
    <property type="evidence" value="ECO:0007669"/>
    <property type="project" value="UniProtKB-KW"/>
</dbReference>
<keyword evidence="2" id="KW-0342">GTP-binding</keyword>
<dbReference type="AlphaFoldDB" id="A0A8M1KTH7"/>
<keyword evidence="1" id="KW-0547">Nucleotide-binding</keyword>
<feature type="domain" description="AIG1-type G" evidence="4">
    <location>
        <begin position="19"/>
        <end position="167"/>
    </location>
</feature>
<dbReference type="RefSeq" id="XP_042565960.1">
    <property type="nucleotide sequence ID" value="XM_042710026.1"/>
</dbReference>
<evidence type="ECO:0000256" key="3">
    <source>
        <dbReference type="SAM" id="MobiDB-lite"/>
    </source>
</evidence>
<dbReference type="OrthoDB" id="8954335at2759"/>
<organism evidence="5 6">
    <name type="scientific">Clupea harengus</name>
    <name type="common">Atlantic herring</name>
    <dbReference type="NCBI Taxonomy" id="7950"/>
    <lineage>
        <taxon>Eukaryota</taxon>
        <taxon>Metazoa</taxon>
        <taxon>Chordata</taxon>
        <taxon>Craniata</taxon>
        <taxon>Vertebrata</taxon>
        <taxon>Euteleostomi</taxon>
        <taxon>Actinopterygii</taxon>
        <taxon>Neopterygii</taxon>
        <taxon>Teleostei</taxon>
        <taxon>Clupei</taxon>
        <taxon>Clupeiformes</taxon>
        <taxon>Clupeoidei</taxon>
        <taxon>Clupeidae</taxon>
        <taxon>Clupea</taxon>
    </lineage>
</organism>
<dbReference type="PANTHER" id="PTHR10903:SF170">
    <property type="entry name" value="GTPASE IMAP FAMILY MEMBER 7"/>
    <property type="match status" value="1"/>
</dbReference>
<dbReference type="InterPro" id="IPR045058">
    <property type="entry name" value="GIMA/IAN/Toc"/>
</dbReference>
<dbReference type="GeneID" id="122133572"/>